<organism evidence="1 2">
    <name type="scientific">Phytophthora sojae (strain P6497)</name>
    <name type="common">Soybean stem and root rot agent</name>
    <name type="synonym">Phytophthora megasperma f. sp. glycines</name>
    <dbReference type="NCBI Taxonomy" id="1094619"/>
    <lineage>
        <taxon>Eukaryota</taxon>
        <taxon>Sar</taxon>
        <taxon>Stramenopiles</taxon>
        <taxon>Oomycota</taxon>
        <taxon>Peronosporomycetes</taxon>
        <taxon>Peronosporales</taxon>
        <taxon>Peronosporaceae</taxon>
        <taxon>Phytophthora</taxon>
    </lineage>
</organism>
<dbReference type="EMBL" id="JH159154">
    <property type="protein sequence ID" value="EGZ16437.1"/>
    <property type="molecule type" value="Genomic_DNA"/>
</dbReference>
<dbReference type="Proteomes" id="UP000002640">
    <property type="component" value="Unassembled WGS sequence"/>
</dbReference>
<gene>
    <name evidence="1" type="ORF">PHYSODRAFT_260626</name>
</gene>
<dbReference type="AlphaFoldDB" id="G4ZCE4"/>
<evidence type="ECO:0000313" key="1">
    <source>
        <dbReference type="EMBL" id="EGZ16437.1"/>
    </source>
</evidence>
<keyword evidence="2" id="KW-1185">Reference proteome</keyword>
<proteinExistence type="predicted"/>
<evidence type="ECO:0000313" key="2">
    <source>
        <dbReference type="Proteomes" id="UP000002640"/>
    </source>
</evidence>
<dbReference type="KEGG" id="psoj:PHYSODRAFT_260626"/>
<accession>G4ZCE4</accession>
<reference evidence="1 2" key="1">
    <citation type="journal article" date="2006" name="Science">
        <title>Phytophthora genome sequences uncover evolutionary origins and mechanisms of pathogenesis.</title>
        <authorList>
            <person name="Tyler B.M."/>
            <person name="Tripathy S."/>
            <person name="Zhang X."/>
            <person name="Dehal P."/>
            <person name="Jiang R.H."/>
            <person name="Aerts A."/>
            <person name="Arredondo F.D."/>
            <person name="Baxter L."/>
            <person name="Bensasson D."/>
            <person name="Beynon J.L."/>
            <person name="Chapman J."/>
            <person name="Damasceno C.M."/>
            <person name="Dorrance A.E."/>
            <person name="Dou D."/>
            <person name="Dickerman A.W."/>
            <person name="Dubchak I.L."/>
            <person name="Garbelotto M."/>
            <person name="Gijzen M."/>
            <person name="Gordon S.G."/>
            <person name="Govers F."/>
            <person name="Grunwald N.J."/>
            <person name="Huang W."/>
            <person name="Ivors K.L."/>
            <person name="Jones R.W."/>
            <person name="Kamoun S."/>
            <person name="Krampis K."/>
            <person name="Lamour K.H."/>
            <person name="Lee M.K."/>
            <person name="McDonald W.H."/>
            <person name="Medina M."/>
            <person name="Meijer H.J."/>
            <person name="Nordberg E.K."/>
            <person name="Maclean D.J."/>
            <person name="Ospina-Giraldo M.D."/>
            <person name="Morris P.F."/>
            <person name="Phuntumart V."/>
            <person name="Putnam N.H."/>
            <person name="Rash S."/>
            <person name="Rose J.K."/>
            <person name="Sakihama Y."/>
            <person name="Salamov A.A."/>
            <person name="Savidor A."/>
            <person name="Scheuring C.F."/>
            <person name="Smith B.M."/>
            <person name="Sobral B.W."/>
            <person name="Terry A."/>
            <person name="Torto-Alalibo T.A."/>
            <person name="Win J."/>
            <person name="Xu Z."/>
            <person name="Zhang H."/>
            <person name="Grigoriev I.V."/>
            <person name="Rokhsar D.S."/>
            <person name="Boore J.L."/>
        </authorList>
    </citation>
    <scope>NUCLEOTIDE SEQUENCE [LARGE SCALE GENOMIC DNA]</scope>
    <source>
        <strain evidence="1 2">P6497</strain>
    </source>
</reference>
<dbReference type="InParanoid" id="G4ZCE4"/>
<name>G4ZCE4_PHYSP</name>
<protein>
    <submittedName>
        <fullName evidence="1">Uncharacterized protein</fullName>
    </submittedName>
</protein>
<dbReference type="GeneID" id="20639201"/>
<sequence>MTRVFQRVNGILLSNFSKKNNEVGTQITVQQYTDGVASTSHAVTPVYSRTSACGTSATENSNMMDAIATMRVISSKHSILDHSRGYMHGIVSHSGGCMAK</sequence>
<dbReference type="RefSeq" id="XP_009525495.1">
    <property type="nucleotide sequence ID" value="XM_009527200.1"/>
</dbReference>